<name>A0A5Y6MAB9_SALHO</name>
<evidence type="ECO:0000313" key="1">
    <source>
        <dbReference type="EMBL" id="ECK7331992.1"/>
    </source>
</evidence>
<sequence length="82" mass="9827">MLTLPHTDEKKLSQTKTALHRTRLRFLDRKNFSVLFFFKSYRQSAPVLAVLRRLETEKIERNFSNFQFEGSIKDLTQNVTHR</sequence>
<dbReference type="AlphaFoldDB" id="A0A5Y6MAB9"/>
<proteinExistence type="predicted"/>
<dbReference type="EMBL" id="AAJCYV010000017">
    <property type="protein sequence ID" value="ECK7331992.1"/>
    <property type="molecule type" value="Genomic_DNA"/>
</dbReference>
<protein>
    <submittedName>
        <fullName evidence="1">Uncharacterized protein</fullName>
    </submittedName>
</protein>
<accession>A0A5Y6MAB9</accession>
<reference evidence="1" key="1">
    <citation type="submission" date="2019-08" db="EMBL/GenBank/DDBJ databases">
        <authorList>
            <person name="Ashton P.M."/>
            <person name="Dallman T."/>
            <person name="Nair S."/>
            <person name="De Pinna E."/>
            <person name="Peters T."/>
            <person name="Grant K."/>
        </authorList>
    </citation>
    <scope>NUCLEOTIDE SEQUENCE</scope>
    <source>
        <strain evidence="1">779338</strain>
    </source>
</reference>
<comment type="caution">
    <text evidence="1">The sequence shown here is derived from an EMBL/GenBank/DDBJ whole genome shotgun (WGS) entry which is preliminary data.</text>
</comment>
<organism evidence="1">
    <name type="scientific">Salmonella houtenae</name>
    <dbReference type="NCBI Taxonomy" id="59205"/>
    <lineage>
        <taxon>Bacteria</taxon>
        <taxon>Pseudomonadati</taxon>
        <taxon>Pseudomonadota</taxon>
        <taxon>Gammaproteobacteria</taxon>
        <taxon>Enterobacterales</taxon>
        <taxon>Enterobacteriaceae</taxon>
        <taxon>Salmonella</taxon>
    </lineage>
</organism>
<gene>
    <name evidence="1" type="ORF">FRN20_14485</name>
</gene>